<proteinExistence type="predicted"/>
<evidence type="ECO:0000259" key="3">
    <source>
        <dbReference type="Pfam" id="PF21886"/>
    </source>
</evidence>
<gene>
    <name evidence="4" type="ORF">NE237_015457</name>
</gene>
<keyword evidence="1" id="KW-0479">Metal-binding</keyword>
<dbReference type="GO" id="GO:0008270">
    <property type="term" value="F:zinc ion binding"/>
    <property type="evidence" value="ECO:0007669"/>
    <property type="project" value="UniProtKB-KW"/>
</dbReference>
<dbReference type="Proteomes" id="UP001141806">
    <property type="component" value="Unassembled WGS sequence"/>
</dbReference>
<keyword evidence="2" id="KW-0862">Zinc</keyword>
<name>A0A9Q0KDZ3_9MAGN</name>
<protein>
    <recommendedName>
        <fullName evidence="3">BRF2-like C-terminal domain-containing protein</fullName>
    </recommendedName>
</protein>
<evidence type="ECO:0000256" key="1">
    <source>
        <dbReference type="ARBA" id="ARBA00022771"/>
    </source>
</evidence>
<dbReference type="PANTHER" id="PTHR48428">
    <property type="entry name" value="PLANT-SPECIFIC TFIIB-RELATED PROTEIN PTF2"/>
    <property type="match status" value="1"/>
</dbReference>
<comment type="caution">
    <text evidence="4">The sequence shown here is derived from an EMBL/GenBank/DDBJ whole genome shotgun (WGS) entry which is preliminary data.</text>
</comment>
<dbReference type="AlphaFoldDB" id="A0A9Q0KDZ3"/>
<dbReference type="EMBL" id="JAMYWD010000006">
    <property type="protein sequence ID" value="KAJ4968756.1"/>
    <property type="molecule type" value="Genomic_DNA"/>
</dbReference>
<dbReference type="InterPro" id="IPR054078">
    <property type="entry name" value="BRF2-like_C"/>
</dbReference>
<reference evidence="4" key="1">
    <citation type="journal article" date="2023" name="Plant J.">
        <title>The genome of the king protea, Protea cynaroides.</title>
        <authorList>
            <person name="Chang J."/>
            <person name="Duong T.A."/>
            <person name="Schoeman C."/>
            <person name="Ma X."/>
            <person name="Roodt D."/>
            <person name="Barker N."/>
            <person name="Li Z."/>
            <person name="Van de Peer Y."/>
            <person name="Mizrachi E."/>
        </authorList>
    </citation>
    <scope>NUCLEOTIDE SEQUENCE</scope>
    <source>
        <tissue evidence="4">Young leaves</tissue>
    </source>
</reference>
<dbReference type="Gene3D" id="1.10.472.10">
    <property type="entry name" value="Cyclin-like"/>
    <property type="match status" value="2"/>
</dbReference>
<keyword evidence="1" id="KW-0863">Zinc-finger</keyword>
<evidence type="ECO:0000313" key="4">
    <source>
        <dbReference type="EMBL" id="KAJ4968756.1"/>
    </source>
</evidence>
<evidence type="ECO:0000313" key="5">
    <source>
        <dbReference type="Proteomes" id="UP001141806"/>
    </source>
</evidence>
<dbReference type="OrthoDB" id="511529at2759"/>
<sequence>MSTSRSCTRCKKNTCICTSCGIQQEFSNFQQSFGGISCPQGTFVRVGSSGDDYSYREQEIEAIVLNLRLLPATSTEVKQMIYTITEREFSCRTWFSVLVGACVYLVMRKNNRSLAMAKVASVIGCDIHELGRMAARVVDFLDLKLPEFDVVAHFERAIHKCPSFTGISNGTKETIIKQGRFLLQCAVNWSLTTGRRPLPVIAAVLAFVAELNQVQAKIKDISKELHVAVATTKRRHKELLQTLVKVAQPLPWGKNITVKNILQNVPFLIQYIEMKSRSKRGVRKENIGHAGFEAEELVNHYLQKEECSTYDSRAENDLQYFDVRNRNVTPSLCSDEMGMLKLLQECLAKIYSKFKNEYEYHEPTGESGVCFTRKRRRGSGVLVNEEWWNGELDLNTKLSLKQILEKNLGFNALPSSFVAGCLSCKRRREKIMAAKQRINKIMRPSNAVSGGKEDYYISEHLQAEKQQQQGEKEDLIDWEDCIIELLLLHMVKEEEIEQGHYNTLLDLHIFNSG</sequence>
<dbReference type="InterPro" id="IPR036915">
    <property type="entry name" value="Cyclin-like_sf"/>
</dbReference>
<accession>A0A9Q0KDZ3</accession>
<dbReference type="SUPFAM" id="SSF47954">
    <property type="entry name" value="Cyclin-like"/>
    <property type="match status" value="2"/>
</dbReference>
<organism evidence="4 5">
    <name type="scientific">Protea cynaroides</name>
    <dbReference type="NCBI Taxonomy" id="273540"/>
    <lineage>
        <taxon>Eukaryota</taxon>
        <taxon>Viridiplantae</taxon>
        <taxon>Streptophyta</taxon>
        <taxon>Embryophyta</taxon>
        <taxon>Tracheophyta</taxon>
        <taxon>Spermatophyta</taxon>
        <taxon>Magnoliopsida</taxon>
        <taxon>Proteales</taxon>
        <taxon>Proteaceae</taxon>
        <taxon>Protea</taxon>
    </lineage>
</organism>
<dbReference type="Pfam" id="PF21886">
    <property type="entry name" value="BRF2-like_C_cyclin_rpt"/>
    <property type="match status" value="1"/>
</dbReference>
<dbReference type="CDD" id="cd00043">
    <property type="entry name" value="CYCLIN_SF"/>
    <property type="match status" value="1"/>
</dbReference>
<dbReference type="PANTHER" id="PTHR48428:SF1">
    <property type="entry name" value="PLANT-SPECIFIC TFIIB-RELATED PROTEIN PTF2"/>
    <property type="match status" value="1"/>
</dbReference>
<keyword evidence="5" id="KW-1185">Reference proteome</keyword>
<dbReference type="InterPro" id="IPR053340">
    <property type="entry name" value="PTF2"/>
</dbReference>
<feature type="domain" description="BRF2-like C-terminal" evidence="3">
    <location>
        <begin position="171"/>
        <end position="265"/>
    </location>
</feature>
<evidence type="ECO:0000256" key="2">
    <source>
        <dbReference type="ARBA" id="ARBA00022833"/>
    </source>
</evidence>